<dbReference type="PANTHER" id="PTHR33446:SF14">
    <property type="entry name" value="PROTEIN TONB"/>
    <property type="match status" value="1"/>
</dbReference>
<keyword evidence="5" id="KW-0997">Cell inner membrane</keyword>
<feature type="domain" description="TonB C-terminal" evidence="11">
    <location>
        <begin position="113"/>
        <end position="204"/>
    </location>
</feature>
<keyword evidence="8" id="KW-1133">Transmembrane helix</keyword>
<protein>
    <submittedName>
        <fullName evidence="12">Energy transducer TonB</fullName>
    </submittedName>
</protein>
<accession>A0ABU2WDA5</accession>
<evidence type="ECO:0000256" key="5">
    <source>
        <dbReference type="ARBA" id="ARBA00022519"/>
    </source>
</evidence>
<evidence type="ECO:0000313" key="13">
    <source>
        <dbReference type="Proteomes" id="UP001254608"/>
    </source>
</evidence>
<dbReference type="SUPFAM" id="SSF74653">
    <property type="entry name" value="TolA/TonB C-terminal domain"/>
    <property type="match status" value="1"/>
</dbReference>
<dbReference type="NCBIfam" id="TIGR01352">
    <property type="entry name" value="tonB_Cterm"/>
    <property type="match status" value="1"/>
</dbReference>
<evidence type="ECO:0000256" key="10">
    <source>
        <dbReference type="SAM" id="MobiDB-lite"/>
    </source>
</evidence>
<keyword evidence="13" id="KW-1185">Reference proteome</keyword>
<organism evidence="12 13">
    <name type="scientific">Banduia mediterranea</name>
    <dbReference type="NCBI Taxonomy" id="3075609"/>
    <lineage>
        <taxon>Bacteria</taxon>
        <taxon>Pseudomonadati</taxon>
        <taxon>Pseudomonadota</taxon>
        <taxon>Gammaproteobacteria</taxon>
        <taxon>Nevskiales</taxon>
        <taxon>Algiphilaceae</taxon>
        <taxon>Banduia</taxon>
    </lineage>
</organism>
<comment type="subcellular location">
    <subcellularLocation>
        <location evidence="1">Cell inner membrane</location>
        <topology evidence="1">Single-pass membrane protein</topology>
        <orientation evidence="1">Periplasmic side</orientation>
    </subcellularLocation>
</comment>
<name>A0ABU2WDA5_9GAMM</name>
<comment type="similarity">
    <text evidence="2">Belongs to the TonB family.</text>
</comment>
<dbReference type="Proteomes" id="UP001254608">
    <property type="component" value="Unassembled WGS sequence"/>
</dbReference>
<sequence length="204" mass="22098">MTAASRTLLVLPPAALVTAALILLMVSLIEFADKDLDDNKRMKLPDIVMPSAEIRTQRQIEKPDKPEMDDTPPPDVPQQDFDSIDGDAAVGQLSAPASVNANLDLSIGAGLSVTDGEYLPIVKVAPSYPSAAMSRGLEGYVILEYTVTRQGTVRDPVVIESSSSLFERSAIRSAERYKYKPRVIDGEPVEVPGVRTKISFKLAE</sequence>
<feature type="compositionally biased region" description="Basic and acidic residues" evidence="10">
    <location>
        <begin position="55"/>
        <end position="68"/>
    </location>
</feature>
<reference evidence="12 13" key="1">
    <citation type="submission" date="2023-09" db="EMBL/GenBank/DDBJ databases">
        <authorList>
            <person name="Rey-Velasco X."/>
        </authorList>
    </citation>
    <scope>NUCLEOTIDE SEQUENCE [LARGE SCALE GENOMIC DNA]</scope>
    <source>
        <strain evidence="12 13">W345</strain>
    </source>
</reference>
<evidence type="ECO:0000256" key="8">
    <source>
        <dbReference type="ARBA" id="ARBA00022989"/>
    </source>
</evidence>
<dbReference type="RefSeq" id="WP_311363253.1">
    <property type="nucleotide sequence ID" value="NZ_JAVRIC010000001.1"/>
</dbReference>
<keyword evidence="9" id="KW-0472">Membrane</keyword>
<dbReference type="PROSITE" id="PS52015">
    <property type="entry name" value="TONB_CTD"/>
    <property type="match status" value="1"/>
</dbReference>
<dbReference type="InterPro" id="IPR037682">
    <property type="entry name" value="TonB_C"/>
</dbReference>
<gene>
    <name evidence="12" type="ORF">RM530_00565</name>
</gene>
<dbReference type="EMBL" id="JAVRIC010000001">
    <property type="protein sequence ID" value="MDT0495861.1"/>
    <property type="molecule type" value="Genomic_DNA"/>
</dbReference>
<evidence type="ECO:0000256" key="4">
    <source>
        <dbReference type="ARBA" id="ARBA00022475"/>
    </source>
</evidence>
<evidence type="ECO:0000256" key="1">
    <source>
        <dbReference type="ARBA" id="ARBA00004383"/>
    </source>
</evidence>
<proteinExistence type="inferred from homology"/>
<evidence type="ECO:0000256" key="9">
    <source>
        <dbReference type="ARBA" id="ARBA00023136"/>
    </source>
</evidence>
<dbReference type="Gene3D" id="3.30.1150.10">
    <property type="match status" value="1"/>
</dbReference>
<evidence type="ECO:0000256" key="7">
    <source>
        <dbReference type="ARBA" id="ARBA00022927"/>
    </source>
</evidence>
<evidence type="ECO:0000313" key="12">
    <source>
        <dbReference type="EMBL" id="MDT0495861.1"/>
    </source>
</evidence>
<dbReference type="InterPro" id="IPR051045">
    <property type="entry name" value="TonB-dependent_transducer"/>
</dbReference>
<keyword evidence="3" id="KW-0813">Transport</keyword>
<feature type="region of interest" description="Disordered" evidence="10">
    <location>
        <begin position="53"/>
        <end position="84"/>
    </location>
</feature>
<dbReference type="InterPro" id="IPR006260">
    <property type="entry name" value="TonB/TolA_C"/>
</dbReference>
<dbReference type="PANTHER" id="PTHR33446">
    <property type="entry name" value="PROTEIN TONB-RELATED"/>
    <property type="match status" value="1"/>
</dbReference>
<dbReference type="Pfam" id="PF03544">
    <property type="entry name" value="TonB_C"/>
    <property type="match status" value="1"/>
</dbReference>
<comment type="caution">
    <text evidence="12">The sequence shown here is derived from an EMBL/GenBank/DDBJ whole genome shotgun (WGS) entry which is preliminary data.</text>
</comment>
<keyword evidence="6" id="KW-0812">Transmembrane</keyword>
<keyword evidence="4" id="KW-1003">Cell membrane</keyword>
<evidence type="ECO:0000256" key="2">
    <source>
        <dbReference type="ARBA" id="ARBA00006555"/>
    </source>
</evidence>
<evidence type="ECO:0000256" key="6">
    <source>
        <dbReference type="ARBA" id="ARBA00022692"/>
    </source>
</evidence>
<evidence type="ECO:0000259" key="11">
    <source>
        <dbReference type="PROSITE" id="PS52015"/>
    </source>
</evidence>
<evidence type="ECO:0000256" key="3">
    <source>
        <dbReference type="ARBA" id="ARBA00022448"/>
    </source>
</evidence>
<keyword evidence="7" id="KW-0653">Protein transport</keyword>